<dbReference type="Pfam" id="PF00364">
    <property type="entry name" value="Biotin_lipoyl"/>
    <property type="match status" value="1"/>
</dbReference>
<dbReference type="InterPro" id="IPR036625">
    <property type="entry name" value="E3-bd_dom_sf"/>
</dbReference>
<accession>A0AAD9N7V6</accession>
<evidence type="ECO:0000256" key="1">
    <source>
        <dbReference type="ARBA" id="ARBA00007317"/>
    </source>
</evidence>
<dbReference type="InterPro" id="IPR045257">
    <property type="entry name" value="E2/Pdx1"/>
</dbReference>
<dbReference type="Pfam" id="PF02817">
    <property type="entry name" value="E3_binding"/>
    <property type="match status" value="1"/>
</dbReference>
<organism evidence="7 8">
    <name type="scientific">Paralvinella palmiformis</name>
    <dbReference type="NCBI Taxonomy" id="53620"/>
    <lineage>
        <taxon>Eukaryota</taxon>
        <taxon>Metazoa</taxon>
        <taxon>Spiralia</taxon>
        <taxon>Lophotrochozoa</taxon>
        <taxon>Annelida</taxon>
        <taxon>Polychaeta</taxon>
        <taxon>Sedentaria</taxon>
        <taxon>Canalipalpata</taxon>
        <taxon>Terebellida</taxon>
        <taxon>Terebelliformia</taxon>
        <taxon>Alvinellidae</taxon>
        <taxon>Paralvinella</taxon>
    </lineage>
</organism>
<dbReference type="InterPro" id="IPR001078">
    <property type="entry name" value="2-oxoacid_DH_actylTfrase"/>
</dbReference>
<dbReference type="GO" id="GO:0005739">
    <property type="term" value="C:mitochondrion"/>
    <property type="evidence" value="ECO:0007669"/>
    <property type="project" value="TreeGrafter"/>
</dbReference>
<evidence type="ECO:0000256" key="2">
    <source>
        <dbReference type="ARBA" id="ARBA00022823"/>
    </source>
</evidence>
<feature type="region of interest" description="Disordered" evidence="4">
    <location>
        <begin position="122"/>
        <end position="157"/>
    </location>
</feature>
<dbReference type="Proteomes" id="UP001208570">
    <property type="component" value="Unassembled WGS sequence"/>
</dbReference>
<feature type="domain" description="Lipoyl-binding" evidence="5">
    <location>
        <begin position="36"/>
        <end position="112"/>
    </location>
</feature>
<dbReference type="Gene3D" id="2.40.50.100">
    <property type="match status" value="1"/>
</dbReference>
<dbReference type="GO" id="GO:0045254">
    <property type="term" value="C:pyruvate dehydrogenase complex"/>
    <property type="evidence" value="ECO:0007669"/>
    <property type="project" value="InterPro"/>
</dbReference>
<dbReference type="EMBL" id="JAODUP010000193">
    <property type="protein sequence ID" value="KAK2157329.1"/>
    <property type="molecule type" value="Genomic_DNA"/>
</dbReference>
<dbReference type="InterPro" id="IPR000089">
    <property type="entry name" value="Biotin_lipoyl"/>
</dbReference>
<dbReference type="PANTHER" id="PTHR23151">
    <property type="entry name" value="DIHYDROLIPOAMIDE ACETYL/SUCCINYL-TRANSFERASE-RELATED"/>
    <property type="match status" value="1"/>
</dbReference>
<comment type="cofactor">
    <cofactor evidence="3">
        <name>(R)-lipoate</name>
        <dbReference type="ChEBI" id="CHEBI:83088"/>
    </cofactor>
</comment>
<evidence type="ECO:0000313" key="8">
    <source>
        <dbReference type="Proteomes" id="UP001208570"/>
    </source>
</evidence>
<keyword evidence="3" id="KW-0012">Acyltransferase</keyword>
<dbReference type="PROSITE" id="PS51826">
    <property type="entry name" value="PSBD"/>
    <property type="match status" value="1"/>
</dbReference>
<dbReference type="GO" id="GO:0016746">
    <property type="term" value="F:acyltransferase activity"/>
    <property type="evidence" value="ECO:0007669"/>
    <property type="project" value="UniProtKB-KW"/>
</dbReference>
<evidence type="ECO:0000256" key="3">
    <source>
        <dbReference type="RuleBase" id="RU003423"/>
    </source>
</evidence>
<keyword evidence="2 3" id="KW-0450">Lipoyl</keyword>
<dbReference type="FunFam" id="2.40.50.100:FF:000010">
    <property type="entry name" value="Acetyltransferase component of pyruvate dehydrogenase complex"/>
    <property type="match status" value="1"/>
</dbReference>
<evidence type="ECO:0000313" key="7">
    <source>
        <dbReference type="EMBL" id="KAK2157329.1"/>
    </source>
</evidence>
<gene>
    <name evidence="7" type="ORF">LSH36_193g05024</name>
</gene>
<dbReference type="InterPro" id="IPR011053">
    <property type="entry name" value="Single_hybrid_motif"/>
</dbReference>
<name>A0AAD9N7V6_9ANNE</name>
<dbReference type="SUPFAM" id="SSF51230">
    <property type="entry name" value="Single hybrid motif"/>
    <property type="match status" value="1"/>
</dbReference>
<dbReference type="Pfam" id="PF00198">
    <property type="entry name" value="2-oxoacid_dh"/>
    <property type="match status" value="1"/>
</dbReference>
<feature type="domain" description="Peripheral subunit-binding (PSBD)" evidence="6">
    <location>
        <begin position="161"/>
        <end position="198"/>
    </location>
</feature>
<feature type="compositionally biased region" description="Polar residues" evidence="4">
    <location>
        <begin position="130"/>
        <end position="152"/>
    </location>
</feature>
<evidence type="ECO:0000256" key="4">
    <source>
        <dbReference type="SAM" id="MobiDB-lite"/>
    </source>
</evidence>
<evidence type="ECO:0000259" key="5">
    <source>
        <dbReference type="PROSITE" id="PS50968"/>
    </source>
</evidence>
<feature type="region of interest" description="Disordered" evidence="4">
    <location>
        <begin position="219"/>
        <end position="243"/>
    </location>
</feature>
<dbReference type="PROSITE" id="PS50968">
    <property type="entry name" value="BIOTINYL_LIPOYL"/>
    <property type="match status" value="1"/>
</dbReference>
<dbReference type="EC" id="2.3.1.-" evidence="3"/>
<comment type="similarity">
    <text evidence="1 3">Belongs to the 2-oxoacid dehydrogenase family.</text>
</comment>
<keyword evidence="3" id="KW-0808">Transferase</keyword>
<dbReference type="SUPFAM" id="SSF52777">
    <property type="entry name" value="CoA-dependent acyltransferases"/>
    <property type="match status" value="1"/>
</dbReference>
<sequence length="482" mass="52545">MLEYDAYLGHVKEPMPNGVGHHVIYKMAARFLDKDALKVKMPSLSPTMTEGTIVQWLKKEGDPLSAGDIICEIQTDKAVVGYEVDEDGILAKILKPENSKDVKIGTVIGLIVEEGEDWKNVEIPPDVEQSAPSDTGPVTPSSKESPAQSSLDQPDMHSIQSYGPAVRCLLEQYNIQLTDVHGTGPANRILKGDLLKYIKDKNLKPVPLASISLPKGAVASTEKTSSTSEPAVEKKPSIQQPTMGTEGANYVDIDLSNIRKVIARRLTESKISSPHMYCTIDSNIVRLIQLRKEFIDDGTKVSMNDFIIKAAAVALQKVPEVNSLWKENGISIMSNIDISVAVATDSGLITPIVKDAIGLGVEDISKMVKDLAGKAREGKLKPEEYQGGTFTISNLGMFGVSEFTAIINPPQACIMAIGTSRVELDEEGTPQTYMKVTLSADARIVDEFLATRFLEAFKEIIENPVLMLSQAPKIDHQKLFAK</sequence>
<dbReference type="Gene3D" id="4.10.320.10">
    <property type="entry name" value="E3-binding domain"/>
    <property type="match status" value="1"/>
</dbReference>
<protein>
    <recommendedName>
        <fullName evidence="3">Dihydrolipoamide acetyltransferase component of pyruvate dehydrogenase complex</fullName>
        <ecNumber evidence="3">2.3.1.-</ecNumber>
    </recommendedName>
</protein>
<evidence type="ECO:0000259" key="6">
    <source>
        <dbReference type="PROSITE" id="PS51826"/>
    </source>
</evidence>
<dbReference type="InterPro" id="IPR023213">
    <property type="entry name" value="CAT-like_dom_sf"/>
</dbReference>
<dbReference type="AlphaFoldDB" id="A0AAD9N7V6"/>
<comment type="caution">
    <text evidence="7">The sequence shown here is derived from an EMBL/GenBank/DDBJ whole genome shotgun (WGS) entry which is preliminary data.</text>
</comment>
<dbReference type="PANTHER" id="PTHR23151:SF90">
    <property type="entry name" value="DIHYDROLIPOYLLYSINE-RESIDUE ACETYLTRANSFERASE COMPONENT OF PYRUVATE DEHYDROGENASE COMPLEX, MITOCHONDRIAL-RELATED"/>
    <property type="match status" value="1"/>
</dbReference>
<dbReference type="InterPro" id="IPR004167">
    <property type="entry name" value="PSBD"/>
</dbReference>
<proteinExistence type="inferred from homology"/>
<dbReference type="Gene3D" id="3.30.559.10">
    <property type="entry name" value="Chloramphenicol acetyltransferase-like domain"/>
    <property type="match status" value="1"/>
</dbReference>
<dbReference type="CDD" id="cd06849">
    <property type="entry name" value="lipoyl_domain"/>
    <property type="match status" value="1"/>
</dbReference>
<reference evidence="7" key="1">
    <citation type="journal article" date="2023" name="Mol. Biol. Evol.">
        <title>Third-Generation Sequencing Reveals the Adaptive Role of the Epigenome in Three Deep-Sea Polychaetes.</title>
        <authorList>
            <person name="Perez M."/>
            <person name="Aroh O."/>
            <person name="Sun Y."/>
            <person name="Lan Y."/>
            <person name="Juniper S.K."/>
            <person name="Young C.R."/>
            <person name="Angers B."/>
            <person name="Qian P.Y."/>
        </authorList>
    </citation>
    <scope>NUCLEOTIDE SEQUENCE</scope>
    <source>
        <strain evidence="7">P08H-3</strain>
    </source>
</reference>
<keyword evidence="8" id="KW-1185">Reference proteome</keyword>
<dbReference type="FunFam" id="3.30.559.10:FF:000003">
    <property type="entry name" value="Acetyltransferase component of pyruvate dehydrogenase complex"/>
    <property type="match status" value="1"/>
</dbReference>
<dbReference type="GO" id="GO:0006086">
    <property type="term" value="P:pyruvate decarboxylation to acetyl-CoA"/>
    <property type="evidence" value="ECO:0007669"/>
    <property type="project" value="InterPro"/>
</dbReference>
<dbReference type="SUPFAM" id="SSF47005">
    <property type="entry name" value="Peripheral subunit-binding domain of 2-oxo acid dehydrogenase complex"/>
    <property type="match status" value="1"/>
</dbReference>